<dbReference type="EMBL" id="JAAGMN010007123">
    <property type="protein sequence ID" value="NEE18088.1"/>
    <property type="molecule type" value="Genomic_DNA"/>
</dbReference>
<protein>
    <submittedName>
        <fullName evidence="1">S8 family peptidase</fullName>
    </submittedName>
</protein>
<reference evidence="1" key="1">
    <citation type="submission" date="2020-01" db="EMBL/GenBank/DDBJ databases">
        <title>Insect and environment-associated Actinomycetes.</title>
        <authorList>
            <person name="Currrie C."/>
            <person name="Chevrette M."/>
            <person name="Carlson C."/>
            <person name="Stubbendieck R."/>
            <person name="Wendt-Pienkowski E."/>
        </authorList>
    </citation>
    <scope>NUCLEOTIDE SEQUENCE</scope>
    <source>
        <strain evidence="1">SID7499</strain>
    </source>
</reference>
<sequence>MAKHQRTRRIKLTAAITAVAAAAGVTLLGTSYAGAAPAPMGT</sequence>
<gene>
    <name evidence="1" type="ORF">G3M58_67945</name>
</gene>
<feature type="non-terminal residue" evidence="1">
    <location>
        <position position="42"/>
    </location>
</feature>
<comment type="caution">
    <text evidence="1">The sequence shown here is derived from an EMBL/GenBank/DDBJ whole genome shotgun (WGS) entry which is preliminary data.</text>
</comment>
<accession>A0A6G3XJU3</accession>
<name>A0A6G3XJU3_9ACTN</name>
<dbReference type="AlphaFoldDB" id="A0A6G3XJU3"/>
<organism evidence="1">
    <name type="scientific">Streptomyces sp. SID7499</name>
    <dbReference type="NCBI Taxonomy" id="2706086"/>
    <lineage>
        <taxon>Bacteria</taxon>
        <taxon>Bacillati</taxon>
        <taxon>Actinomycetota</taxon>
        <taxon>Actinomycetes</taxon>
        <taxon>Kitasatosporales</taxon>
        <taxon>Streptomycetaceae</taxon>
        <taxon>Streptomyces</taxon>
    </lineage>
</organism>
<evidence type="ECO:0000313" key="1">
    <source>
        <dbReference type="EMBL" id="NEE18088.1"/>
    </source>
</evidence>
<proteinExistence type="predicted"/>